<keyword evidence="4 5" id="KW-0440">LIM domain</keyword>
<dbReference type="AlphaFoldDB" id="A0A8B7ZLU4"/>
<dbReference type="GeneID" id="110987538"/>
<dbReference type="PANTHER" id="PTHR45787:SF13">
    <property type="entry name" value="LD11652P"/>
    <property type="match status" value="1"/>
</dbReference>
<dbReference type="Gene3D" id="2.10.110.10">
    <property type="entry name" value="Cysteine Rich Protein"/>
    <property type="match status" value="2"/>
</dbReference>
<dbReference type="KEGG" id="aplc:110987538"/>
<dbReference type="InterPro" id="IPR050945">
    <property type="entry name" value="LMO_RBTN_TF"/>
</dbReference>
<reference evidence="8 9" key="1">
    <citation type="submission" date="2025-04" db="UniProtKB">
        <authorList>
            <consortium name="RefSeq"/>
        </authorList>
    </citation>
    <scope>IDENTIFICATION</scope>
</reference>
<dbReference type="Pfam" id="PF00412">
    <property type="entry name" value="LIM"/>
    <property type="match status" value="2"/>
</dbReference>
<gene>
    <name evidence="8 9 10" type="primary">LOC110987538</name>
</gene>
<dbReference type="CDD" id="cd09386">
    <property type="entry name" value="LIM1_LMO4"/>
    <property type="match status" value="1"/>
</dbReference>
<dbReference type="PANTHER" id="PTHR45787">
    <property type="entry name" value="LD11652P"/>
    <property type="match status" value="1"/>
</dbReference>
<dbReference type="GO" id="GO:0046872">
    <property type="term" value="F:metal ion binding"/>
    <property type="evidence" value="ECO:0007669"/>
    <property type="project" value="UniProtKB-KW"/>
</dbReference>
<evidence type="ECO:0000313" key="8">
    <source>
        <dbReference type="RefSeq" id="XP_022106027.1"/>
    </source>
</evidence>
<dbReference type="OrthoDB" id="6352355at2759"/>
<sequence length="241" mass="26513">MLYTLPERKTDTNFFNFTRTKIIKPKLGEVNQSQPNLCQPFRNRRGGVFKYVECSGYSTTVAMTQTMDPVAGCDVVQSEISKESRSAGNSNNNNNVVRCCAGCGCKIVDRFLLHAVDRFWHTGCLKCSCCSVQLGEVGPSCFSKGGMILCKKDYIRLFGVSGACSACAQQIPANELVMRTHNKVYHLKCFSCSSCHIQLVPGDRYTLINGSLVCENDHSKFFKAHGVSSAVSGFRPGNKVC</sequence>
<organism evidence="7 8">
    <name type="scientific">Acanthaster planci</name>
    <name type="common">Crown-of-thorns starfish</name>
    <dbReference type="NCBI Taxonomy" id="133434"/>
    <lineage>
        <taxon>Eukaryota</taxon>
        <taxon>Metazoa</taxon>
        <taxon>Echinodermata</taxon>
        <taxon>Eleutherozoa</taxon>
        <taxon>Asterozoa</taxon>
        <taxon>Asteroidea</taxon>
        <taxon>Valvatacea</taxon>
        <taxon>Valvatida</taxon>
        <taxon>Acanthasteridae</taxon>
        <taxon>Acanthaster</taxon>
    </lineage>
</organism>
<evidence type="ECO:0000256" key="5">
    <source>
        <dbReference type="PROSITE-ProRule" id="PRU00125"/>
    </source>
</evidence>
<protein>
    <submittedName>
        <fullName evidence="8 9">LIM domain transcription factor LMO4.2-like</fullName>
    </submittedName>
</protein>
<keyword evidence="1 5" id="KW-0479">Metal-binding</keyword>
<evidence type="ECO:0000256" key="1">
    <source>
        <dbReference type="ARBA" id="ARBA00022723"/>
    </source>
</evidence>
<evidence type="ECO:0000256" key="3">
    <source>
        <dbReference type="ARBA" id="ARBA00022833"/>
    </source>
</evidence>
<evidence type="ECO:0000313" key="9">
    <source>
        <dbReference type="RefSeq" id="XP_022106028.1"/>
    </source>
</evidence>
<evidence type="ECO:0000256" key="2">
    <source>
        <dbReference type="ARBA" id="ARBA00022737"/>
    </source>
</evidence>
<keyword evidence="3 5" id="KW-0862">Zinc</keyword>
<dbReference type="RefSeq" id="XP_022106027.1">
    <property type="nucleotide sequence ID" value="XM_022250335.1"/>
</dbReference>
<keyword evidence="7" id="KW-1185">Reference proteome</keyword>
<accession>A0A8B7ZLU4</accession>
<dbReference type="PROSITE" id="PS50023">
    <property type="entry name" value="LIM_DOMAIN_2"/>
    <property type="match status" value="2"/>
</dbReference>
<evidence type="ECO:0000313" key="10">
    <source>
        <dbReference type="RefSeq" id="XP_022106029.1"/>
    </source>
</evidence>
<name>A0A8B7ZLU4_ACAPL</name>
<feature type="domain" description="LIM zinc-binding" evidence="6">
    <location>
        <begin position="98"/>
        <end position="160"/>
    </location>
</feature>
<evidence type="ECO:0000256" key="4">
    <source>
        <dbReference type="ARBA" id="ARBA00023038"/>
    </source>
</evidence>
<dbReference type="CDD" id="cd09387">
    <property type="entry name" value="LIM2_LMO4"/>
    <property type="match status" value="1"/>
</dbReference>
<evidence type="ECO:0000313" key="7">
    <source>
        <dbReference type="Proteomes" id="UP000694845"/>
    </source>
</evidence>
<dbReference type="InterPro" id="IPR001781">
    <property type="entry name" value="Znf_LIM"/>
</dbReference>
<proteinExistence type="predicted"/>
<keyword evidence="2" id="KW-0677">Repeat</keyword>
<feature type="domain" description="LIM zinc-binding" evidence="6">
    <location>
        <begin position="162"/>
        <end position="224"/>
    </location>
</feature>
<evidence type="ECO:0000259" key="6">
    <source>
        <dbReference type="PROSITE" id="PS50023"/>
    </source>
</evidence>
<dbReference type="RefSeq" id="XP_022106028.1">
    <property type="nucleotide sequence ID" value="XM_022250336.1"/>
</dbReference>
<dbReference type="SMART" id="SM00132">
    <property type="entry name" value="LIM"/>
    <property type="match status" value="2"/>
</dbReference>
<dbReference type="Proteomes" id="UP000694845">
    <property type="component" value="Unplaced"/>
</dbReference>
<dbReference type="PROSITE" id="PS00478">
    <property type="entry name" value="LIM_DOMAIN_1"/>
    <property type="match status" value="1"/>
</dbReference>
<dbReference type="RefSeq" id="XP_022106029.1">
    <property type="nucleotide sequence ID" value="XM_022250337.1"/>
</dbReference>
<dbReference type="SUPFAM" id="SSF57716">
    <property type="entry name" value="Glucocorticoid receptor-like (DNA-binding domain)"/>
    <property type="match status" value="4"/>
</dbReference>